<dbReference type="EMBL" id="LAZR01001029">
    <property type="protein sequence ID" value="KKN52210.1"/>
    <property type="molecule type" value="Genomic_DNA"/>
</dbReference>
<keyword evidence="6 7" id="KW-0472">Membrane</keyword>
<sequence length="159" mass="17554">MKDFVKVSLGIIIAFLLHTALSKISPSLVLLFNVFSLVVIYFAVEKNEVFGACLGAFCGLIQDSFSLGVFGVAGLAKTIAGFTAGYIAKKIDVHPPLRSFVFIFLLISFEFILWALLYSFVFSGRINTGRGLIFFQPLSTALVGSVLFFFSRKFKRSEL</sequence>
<dbReference type="GO" id="GO:0008360">
    <property type="term" value="P:regulation of cell shape"/>
    <property type="evidence" value="ECO:0007669"/>
    <property type="project" value="UniProtKB-KW"/>
</dbReference>
<keyword evidence="4" id="KW-0133">Cell shape</keyword>
<accession>A0A0F9R6M3</accession>
<keyword evidence="2" id="KW-1003">Cell membrane</keyword>
<evidence type="ECO:0000256" key="5">
    <source>
        <dbReference type="ARBA" id="ARBA00022989"/>
    </source>
</evidence>
<organism evidence="8">
    <name type="scientific">marine sediment metagenome</name>
    <dbReference type="NCBI Taxonomy" id="412755"/>
    <lineage>
        <taxon>unclassified sequences</taxon>
        <taxon>metagenomes</taxon>
        <taxon>ecological metagenomes</taxon>
    </lineage>
</organism>
<gene>
    <name evidence="8" type="ORF">LCGC14_0615030</name>
</gene>
<dbReference type="GO" id="GO:0005886">
    <property type="term" value="C:plasma membrane"/>
    <property type="evidence" value="ECO:0007669"/>
    <property type="project" value="UniProtKB-SubCell"/>
</dbReference>
<dbReference type="Pfam" id="PF04093">
    <property type="entry name" value="MreD"/>
    <property type="match status" value="1"/>
</dbReference>
<dbReference type="InterPro" id="IPR007227">
    <property type="entry name" value="Cell_shape_determining_MreD"/>
</dbReference>
<evidence type="ECO:0000256" key="7">
    <source>
        <dbReference type="SAM" id="Phobius"/>
    </source>
</evidence>
<feature type="transmembrane region" description="Helical" evidence="7">
    <location>
        <begin position="133"/>
        <end position="150"/>
    </location>
</feature>
<evidence type="ECO:0000256" key="2">
    <source>
        <dbReference type="ARBA" id="ARBA00022475"/>
    </source>
</evidence>
<evidence type="ECO:0000313" key="8">
    <source>
        <dbReference type="EMBL" id="KKN52210.1"/>
    </source>
</evidence>
<keyword evidence="3 7" id="KW-0812">Transmembrane</keyword>
<evidence type="ECO:0008006" key="9">
    <source>
        <dbReference type="Google" id="ProtNLM"/>
    </source>
</evidence>
<feature type="transmembrane region" description="Helical" evidence="7">
    <location>
        <begin position="65"/>
        <end position="88"/>
    </location>
</feature>
<feature type="transmembrane region" description="Helical" evidence="7">
    <location>
        <begin position="100"/>
        <end position="121"/>
    </location>
</feature>
<reference evidence="8" key="1">
    <citation type="journal article" date="2015" name="Nature">
        <title>Complex archaea that bridge the gap between prokaryotes and eukaryotes.</title>
        <authorList>
            <person name="Spang A."/>
            <person name="Saw J.H."/>
            <person name="Jorgensen S.L."/>
            <person name="Zaremba-Niedzwiedzka K."/>
            <person name="Martijn J."/>
            <person name="Lind A.E."/>
            <person name="van Eijk R."/>
            <person name="Schleper C."/>
            <person name="Guy L."/>
            <person name="Ettema T.J."/>
        </authorList>
    </citation>
    <scope>NUCLEOTIDE SEQUENCE</scope>
</reference>
<dbReference type="NCBIfam" id="TIGR03426">
    <property type="entry name" value="shape_MreD"/>
    <property type="match status" value="1"/>
</dbReference>
<comment type="caution">
    <text evidence="8">The sequence shown here is derived from an EMBL/GenBank/DDBJ whole genome shotgun (WGS) entry which is preliminary data.</text>
</comment>
<name>A0A0F9R6M3_9ZZZZ</name>
<keyword evidence="5 7" id="KW-1133">Transmembrane helix</keyword>
<dbReference type="AlphaFoldDB" id="A0A0F9R6M3"/>
<evidence type="ECO:0000256" key="1">
    <source>
        <dbReference type="ARBA" id="ARBA00004651"/>
    </source>
</evidence>
<evidence type="ECO:0000256" key="6">
    <source>
        <dbReference type="ARBA" id="ARBA00023136"/>
    </source>
</evidence>
<evidence type="ECO:0000256" key="3">
    <source>
        <dbReference type="ARBA" id="ARBA00022692"/>
    </source>
</evidence>
<comment type="subcellular location">
    <subcellularLocation>
        <location evidence="1">Cell membrane</location>
        <topology evidence="1">Multi-pass membrane protein</topology>
    </subcellularLocation>
</comment>
<protein>
    <recommendedName>
        <fullName evidence="9">Rod shape-determining protein MreD</fullName>
    </recommendedName>
</protein>
<evidence type="ECO:0000256" key="4">
    <source>
        <dbReference type="ARBA" id="ARBA00022960"/>
    </source>
</evidence>
<proteinExistence type="predicted"/>